<evidence type="ECO:0000256" key="5">
    <source>
        <dbReference type="ARBA" id="ARBA00022692"/>
    </source>
</evidence>
<feature type="transmembrane region" description="Helical" evidence="9">
    <location>
        <begin position="280"/>
        <end position="298"/>
    </location>
</feature>
<dbReference type="Gene3D" id="1.20.1530.20">
    <property type="match status" value="1"/>
</dbReference>
<gene>
    <name evidence="11" type="ORF">SAMN05421543_109114</name>
</gene>
<keyword evidence="5 9" id="KW-0812">Transmembrane</keyword>
<accession>A0A1I7JCS2</accession>
<evidence type="ECO:0000256" key="6">
    <source>
        <dbReference type="ARBA" id="ARBA00022989"/>
    </source>
</evidence>
<comment type="subcellular location">
    <subcellularLocation>
        <location evidence="1">Cell membrane</location>
        <topology evidence="1">Multi-pass membrane protein</topology>
    </subcellularLocation>
</comment>
<protein>
    <submittedName>
        <fullName evidence="11">Cell volume regulation protein A</fullName>
    </submittedName>
</protein>
<keyword evidence="7" id="KW-0406">Ion transport</keyword>
<feature type="transmembrane region" description="Helical" evidence="9">
    <location>
        <begin position="6"/>
        <end position="24"/>
    </location>
</feature>
<dbReference type="PANTHER" id="PTHR32507">
    <property type="entry name" value="NA(+)/H(+) ANTIPORTER 1"/>
    <property type="match status" value="1"/>
</dbReference>
<feature type="transmembrane region" description="Helical" evidence="9">
    <location>
        <begin position="90"/>
        <end position="115"/>
    </location>
</feature>
<keyword evidence="2" id="KW-0813">Transport</keyword>
<feature type="transmembrane region" description="Helical" evidence="9">
    <location>
        <begin position="310"/>
        <end position="334"/>
    </location>
</feature>
<evidence type="ECO:0000256" key="3">
    <source>
        <dbReference type="ARBA" id="ARBA00022449"/>
    </source>
</evidence>
<dbReference type="GO" id="GO:0015297">
    <property type="term" value="F:antiporter activity"/>
    <property type="evidence" value="ECO:0007669"/>
    <property type="project" value="UniProtKB-KW"/>
</dbReference>
<sequence length="415" mass="44085">MIQMNTWESAITVLLLVLAGGLVVGKLTERPRIPDVAAYLLFGILVGPAVLHWVAEPGRSEVNQFILNVGATLILFDGGRSTQFAVLRQVWVSIGMLATVGVLVSALVVGAAVHWAFGMPWLFSLLLAAVLASTDPATLIPVFKRVPIEARLQQTVESESAFNDATASVLVFTLLGLFGAAGSANFAAPVWRFIQSAGVGLLVGVACGLLCLWLVSPRGWGSFREFGSVVMLAVALGAYQGAEALHASGFMAAFTAGVITGNGSAFGWDLEGHTQDHTDHFFNGITMIMRMLIFVLLGTQVDFGVVRANLWVGILAVAVLMVLARPLSVLASVWADRRARWRWRDVAFMFWVRETGVIPAALAGMLAAQGIQGSDVIGAVTFMAILATILIQATTTGIVAKALGVARPAEEEEEV</sequence>
<dbReference type="EMBL" id="FPBV01000009">
    <property type="protein sequence ID" value="SFU82972.1"/>
    <property type="molecule type" value="Genomic_DNA"/>
</dbReference>
<keyword evidence="4" id="KW-1003">Cell membrane</keyword>
<evidence type="ECO:0000313" key="11">
    <source>
        <dbReference type="EMBL" id="SFU82972.1"/>
    </source>
</evidence>
<dbReference type="Proteomes" id="UP000183508">
    <property type="component" value="Unassembled WGS sequence"/>
</dbReference>
<feature type="transmembrane region" description="Helical" evidence="9">
    <location>
        <begin position="226"/>
        <end position="242"/>
    </location>
</feature>
<feature type="domain" description="Cation/H+ exchanger transmembrane" evidence="10">
    <location>
        <begin position="22"/>
        <end position="401"/>
    </location>
</feature>
<evidence type="ECO:0000313" key="12">
    <source>
        <dbReference type="Proteomes" id="UP000183508"/>
    </source>
</evidence>
<feature type="transmembrane region" description="Helical" evidence="9">
    <location>
        <begin position="346"/>
        <end position="371"/>
    </location>
</feature>
<proteinExistence type="predicted"/>
<evidence type="ECO:0000259" key="10">
    <source>
        <dbReference type="Pfam" id="PF00999"/>
    </source>
</evidence>
<feature type="transmembrane region" description="Helical" evidence="9">
    <location>
        <begin position="36"/>
        <end position="55"/>
    </location>
</feature>
<dbReference type="STRING" id="392015.SAMN05421543_109114"/>
<feature type="transmembrane region" description="Helical" evidence="9">
    <location>
        <begin position="193"/>
        <end position="214"/>
    </location>
</feature>
<dbReference type="Pfam" id="PF00999">
    <property type="entry name" value="Na_H_Exchanger"/>
    <property type="match status" value="1"/>
</dbReference>
<evidence type="ECO:0000256" key="1">
    <source>
        <dbReference type="ARBA" id="ARBA00004651"/>
    </source>
</evidence>
<dbReference type="GO" id="GO:0005886">
    <property type="term" value="C:plasma membrane"/>
    <property type="evidence" value="ECO:0007669"/>
    <property type="project" value="UniProtKB-SubCell"/>
</dbReference>
<evidence type="ECO:0000256" key="2">
    <source>
        <dbReference type="ARBA" id="ARBA00022448"/>
    </source>
</evidence>
<keyword evidence="8 9" id="KW-0472">Membrane</keyword>
<feature type="transmembrane region" description="Helical" evidence="9">
    <location>
        <begin position="248"/>
        <end position="268"/>
    </location>
</feature>
<feature type="transmembrane region" description="Helical" evidence="9">
    <location>
        <begin position="61"/>
        <end position="78"/>
    </location>
</feature>
<keyword evidence="3" id="KW-0050">Antiport</keyword>
<dbReference type="InterPro" id="IPR038770">
    <property type="entry name" value="Na+/solute_symporter_sf"/>
</dbReference>
<dbReference type="GO" id="GO:1902600">
    <property type="term" value="P:proton transmembrane transport"/>
    <property type="evidence" value="ECO:0007669"/>
    <property type="project" value="InterPro"/>
</dbReference>
<dbReference type="AlphaFoldDB" id="A0A1I7JCS2"/>
<evidence type="ECO:0000256" key="9">
    <source>
        <dbReference type="SAM" id="Phobius"/>
    </source>
</evidence>
<dbReference type="InterPro" id="IPR006153">
    <property type="entry name" value="Cation/H_exchanger_TM"/>
</dbReference>
<evidence type="ECO:0000256" key="7">
    <source>
        <dbReference type="ARBA" id="ARBA00023065"/>
    </source>
</evidence>
<organism evidence="11 12">
    <name type="scientific">Alicyclobacillus macrosporangiidus</name>
    <dbReference type="NCBI Taxonomy" id="392015"/>
    <lineage>
        <taxon>Bacteria</taxon>
        <taxon>Bacillati</taxon>
        <taxon>Bacillota</taxon>
        <taxon>Bacilli</taxon>
        <taxon>Bacillales</taxon>
        <taxon>Alicyclobacillaceae</taxon>
        <taxon>Alicyclobacillus</taxon>
    </lineage>
</organism>
<feature type="transmembrane region" description="Helical" evidence="9">
    <location>
        <begin position="164"/>
        <end position="187"/>
    </location>
</feature>
<feature type="transmembrane region" description="Helical" evidence="9">
    <location>
        <begin position="377"/>
        <end position="400"/>
    </location>
</feature>
<name>A0A1I7JCS2_9BACL</name>
<evidence type="ECO:0000256" key="4">
    <source>
        <dbReference type="ARBA" id="ARBA00022475"/>
    </source>
</evidence>
<keyword evidence="12" id="KW-1185">Reference proteome</keyword>
<dbReference type="PANTHER" id="PTHR32507:SF0">
    <property type="entry name" value="NA(+)_H(+) ANTIPORTER 2-RELATED"/>
    <property type="match status" value="1"/>
</dbReference>
<dbReference type="eggNOG" id="COG0025">
    <property type="taxonomic scope" value="Bacteria"/>
</dbReference>
<evidence type="ECO:0000256" key="8">
    <source>
        <dbReference type="ARBA" id="ARBA00023136"/>
    </source>
</evidence>
<reference evidence="12" key="1">
    <citation type="submission" date="2016-10" db="EMBL/GenBank/DDBJ databases">
        <authorList>
            <person name="Varghese N."/>
        </authorList>
    </citation>
    <scope>NUCLEOTIDE SEQUENCE [LARGE SCALE GENOMIC DNA]</scope>
    <source>
        <strain evidence="12">DSM 17980</strain>
    </source>
</reference>
<keyword evidence="6 9" id="KW-1133">Transmembrane helix</keyword>
<feature type="transmembrane region" description="Helical" evidence="9">
    <location>
        <begin position="121"/>
        <end position="143"/>
    </location>
</feature>